<dbReference type="InterPro" id="IPR052664">
    <property type="entry name" value="BTB-MATH_domain_protein"/>
</dbReference>
<feature type="domain" description="BTB" evidence="1">
    <location>
        <begin position="18"/>
        <end position="91"/>
    </location>
</feature>
<dbReference type="InterPro" id="IPR000210">
    <property type="entry name" value="BTB/POZ_dom"/>
</dbReference>
<sequence>MPTDNIAPYPRSSEFYIQHIILLVDGILYQIPRYLLEKHSEIFATMFTLPQEGTLVEGSNDEHPIELQGISKDDFEPLLNVMLTYGFESPPLKQNEWFSVLRLANMWGMARIRMSALRNITKTAPLDAVERVVYGRELTVAEWAISGLRDLVARQTAISRKESTQLGMDTMFKLWNILHETGQLYQVPCYHFEKSSEIFAAMFTLPPDTKSTIIDGSDDDHPIELQGVESKDFECLLRVLLTDARIENTPLLPEELLSVLRLANMWVMPKVRQIAIYELSKVGLTDVARVVYGKEYAVPDWVISGYRDLIDRRTAVSEAEAEQLGLTTALRIWQVQMKLVTRMPMGATGSYGYRPPPTPRDVFLHEVFEAEVADINRRATAFGDNVPLPSLLS</sequence>
<dbReference type="SUPFAM" id="SSF54695">
    <property type="entry name" value="POZ domain"/>
    <property type="match status" value="1"/>
</dbReference>
<evidence type="ECO:0000313" key="3">
    <source>
        <dbReference type="Proteomes" id="UP001175228"/>
    </source>
</evidence>
<reference evidence="2" key="1">
    <citation type="submission" date="2023-06" db="EMBL/GenBank/DDBJ databases">
        <authorList>
            <consortium name="Lawrence Berkeley National Laboratory"/>
            <person name="Ahrendt S."/>
            <person name="Sahu N."/>
            <person name="Indic B."/>
            <person name="Wong-Bajracharya J."/>
            <person name="Merenyi Z."/>
            <person name="Ke H.-M."/>
            <person name="Monk M."/>
            <person name="Kocsube S."/>
            <person name="Drula E."/>
            <person name="Lipzen A."/>
            <person name="Balint B."/>
            <person name="Henrissat B."/>
            <person name="Andreopoulos B."/>
            <person name="Martin F.M."/>
            <person name="Harder C.B."/>
            <person name="Rigling D."/>
            <person name="Ford K.L."/>
            <person name="Foster G.D."/>
            <person name="Pangilinan J."/>
            <person name="Papanicolaou A."/>
            <person name="Barry K."/>
            <person name="LaButti K."/>
            <person name="Viragh M."/>
            <person name="Koriabine M."/>
            <person name="Yan M."/>
            <person name="Riley R."/>
            <person name="Champramary S."/>
            <person name="Plett K.L."/>
            <person name="Tsai I.J."/>
            <person name="Slot J."/>
            <person name="Sipos G."/>
            <person name="Plett J."/>
            <person name="Nagy L.G."/>
            <person name="Grigoriev I.V."/>
        </authorList>
    </citation>
    <scope>NUCLEOTIDE SEQUENCE</scope>
    <source>
        <strain evidence="2">HWK02</strain>
    </source>
</reference>
<dbReference type="Pfam" id="PF00651">
    <property type="entry name" value="BTB"/>
    <property type="match status" value="1"/>
</dbReference>
<dbReference type="InterPro" id="IPR011333">
    <property type="entry name" value="SKP1/BTB/POZ_sf"/>
</dbReference>
<protein>
    <recommendedName>
        <fullName evidence="1">BTB domain-containing protein</fullName>
    </recommendedName>
</protein>
<proteinExistence type="predicted"/>
<organism evidence="2 3">
    <name type="scientific">Armillaria luteobubalina</name>
    <dbReference type="NCBI Taxonomy" id="153913"/>
    <lineage>
        <taxon>Eukaryota</taxon>
        <taxon>Fungi</taxon>
        <taxon>Dikarya</taxon>
        <taxon>Basidiomycota</taxon>
        <taxon>Agaricomycotina</taxon>
        <taxon>Agaricomycetes</taxon>
        <taxon>Agaricomycetidae</taxon>
        <taxon>Agaricales</taxon>
        <taxon>Marasmiineae</taxon>
        <taxon>Physalacriaceae</taxon>
        <taxon>Armillaria</taxon>
    </lineage>
</organism>
<evidence type="ECO:0000313" key="2">
    <source>
        <dbReference type="EMBL" id="KAK0494923.1"/>
    </source>
</evidence>
<dbReference type="EMBL" id="JAUEPU010000019">
    <property type="protein sequence ID" value="KAK0494923.1"/>
    <property type="molecule type" value="Genomic_DNA"/>
</dbReference>
<dbReference type="Gene3D" id="3.30.710.10">
    <property type="entry name" value="Potassium Channel Kv1.1, Chain A"/>
    <property type="match status" value="2"/>
</dbReference>
<gene>
    <name evidence="2" type="ORF">EDD18DRAFT_1287938</name>
</gene>
<name>A0AA39UN10_9AGAR</name>
<dbReference type="PANTHER" id="PTHR22743">
    <property type="entry name" value="MEPRIN/TRAF-LIKE MATH FAMILY-C.ELEGANS"/>
    <property type="match status" value="1"/>
</dbReference>
<evidence type="ECO:0000259" key="1">
    <source>
        <dbReference type="PROSITE" id="PS50097"/>
    </source>
</evidence>
<accession>A0AA39UN10</accession>
<keyword evidence="3" id="KW-1185">Reference proteome</keyword>
<dbReference type="CDD" id="cd18186">
    <property type="entry name" value="BTB_POZ_ZBTB_KLHL-like"/>
    <property type="match status" value="2"/>
</dbReference>
<comment type="caution">
    <text evidence="2">The sequence shown here is derived from an EMBL/GenBank/DDBJ whole genome shotgun (WGS) entry which is preliminary data.</text>
</comment>
<dbReference type="PROSITE" id="PS50097">
    <property type="entry name" value="BTB"/>
    <property type="match status" value="1"/>
</dbReference>
<dbReference type="AlphaFoldDB" id="A0AA39UN10"/>
<dbReference type="SMART" id="SM00225">
    <property type="entry name" value="BTB"/>
    <property type="match status" value="2"/>
</dbReference>
<dbReference type="Proteomes" id="UP001175228">
    <property type="component" value="Unassembled WGS sequence"/>
</dbReference>
<dbReference type="PANTHER" id="PTHR22743:SF165">
    <property type="entry name" value="BTB AND MATH DOMAIN CONTAINING-RELATED"/>
    <property type="match status" value="1"/>
</dbReference>